<sequence length="275" mass="29326">MTEQSRTLAQPDAAGTPRQRGTLYLVPAPLDFGCDEQAPLEDALPAGTLQKAARLTHWICENAKSTRAYLKRIDALHPLAAPLQGQSITELPREVHKKGDHQGAPGGAAGFDAGPLLAAAMAGHDMGLVSEAGMPAVADPGSSVVRAAHDLGVRVEPLTGPVSLLLALAASGLNGQNFAFNGYLPQDAAQRAQRIRELEALALRQGQTQLFIETPYRNPALWQALVKTLQPHTRLAFASGLTLASARTASQLVRHWRQQPEVLDSRTPVVFAIGR</sequence>
<dbReference type="InterPro" id="IPR000878">
    <property type="entry name" value="4pyrrol_Mease"/>
</dbReference>
<keyword evidence="5" id="KW-0949">S-adenosyl-L-methionine</keyword>
<keyword evidence="1" id="KW-0963">Cytoplasm</keyword>
<keyword evidence="9" id="KW-1185">Reference proteome</keyword>
<dbReference type="OrthoDB" id="7061662at2"/>
<reference evidence="9" key="1">
    <citation type="submission" date="2016-10" db="EMBL/GenBank/DDBJ databases">
        <authorList>
            <person name="Varghese N."/>
            <person name="Submissions S."/>
        </authorList>
    </citation>
    <scope>NUCLEOTIDE SEQUENCE [LARGE SCALE GENOMIC DNA]</scope>
    <source>
        <strain evidence="9">DSM 17101</strain>
    </source>
</reference>
<dbReference type="InterPro" id="IPR014777">
    <property type="entry name" value="4pyrrole_Mease_sub1"/>
</dbReference>
<organism evidence="8 9">
    <name type="scientific">Paracidovorax cattleyae</name>
    <dbReference type="NCBI Taxonomy" id="80868"/>
    <lineage>
        <taxon>Bacteria</taxon>
        <taxon>Pseudomonadati</taxon>
        <taxon>Pseudomonadota</taxon>
        <taxon>Betaproteobacteria</taxon>
        <taxon>Burkholderiales</taxon>
        <taxon>Comamonadaceae</taxon>
        <taxon>Paracidovorax</taxon>
    </lineage>
</organism>
<proteinExistence type="predicted"/>
<evidence type="ECO:0000256" key="6">
    <source>
        <dbReference type="SAM" id="MobiDB-lite"/>
    </source>
</evidence>
<keyword evidence="4 8" id="KW-0808">Transferase</keyword>
<feature type="region of interest" description="Disordered" evidence="6">
    <location>
        <begin position="1"/>
        <end position="20"/>
    </location>
</feature>
<dbReference type="EMBL" id="FNJL01000001">
    <property type="protein sequence ID" value="SDO55106.1"/>
    <property type="molecule type" value="Genomic_DNA"/>
</dbReference>
<dbReference type="GO" id="GO:0006364">
    <property type="term" value="P:rRNA processing"/>
    <property type="evidence" value="ECO:0007669"/>
    <property type="project" value="UniProtKB-KW"/>
</dbReference>
<dbReference type="RefSeq" id="WP_092831856.1">
    <property type="nucleotide sequence ID" value="NZ_CP028290.1"/>
</dbReference>
<protein>
    <submittedName>
        <fullName evidence="8">16S rRNA (Cytidine1402-2'-O)-methyltransferase</fullName>
    </submittedName>
</protein>
<dbReference type="InterPro" id="IPR035996">
    <property type="entry name" value="4pyrrol_Methylase_sf"/>
</dbReference>
<dbReference type="AlphaFoldDB" id="A0A1H0KH05"/>
<evidence type="ECO:0000256" key="3">
    <source>
        <dbReference type="ARBA" id="ARBA00022603"/>
    </source>
</evidence>
<evidence type="ECO:0000313" key="9">
    <source>
        <dbReference type="Proteomes" id="UP000199317"/>
    </source>
</evidence>
<evidence type="ECO:0000259" key="7">
    <source>
        <dbReference type="Pfam" id="PF00590"/>
    </source>
</evidence>
<evidence type="ECO:0000256" key="5">
    <source>
        <dbReference type="ARBA" id="ARBA00022691"/>
    </source>
</evidence>
<gene>
    <name evidence="8" type="ORF">SAMN04489708_101222</name>
</gene>
<dbReference type="PANTHER" id="PTHR46111:SF2">
    <property type="entry name" value="SAM-DEPENDENT METHYLTRANSFERASE"/>
    <property type="match status" value="1"/>
</dbReference>
<evidence type="ECO:0000313" key="8">
    <source>
        <dbReference type="EMBL" id="SDO55106.1"/>
    </source>
</evidence>
<feature type="domain" description="Tetrapyrrole methylase" evidence="7">
    <location>
        <begin position="116"/>
        <end position="247"/>
    </location>
</feature>
<dbReference type="Proteomes" id="UP000199317">
    <property type="component" value="Unassembled WGS sequence"/>
</dbReference>
<dbReference type="SUPFAM" id="SSF53790">
    <property type="entry name" value="Tetrapyrrole methylase"/>
    <property type="match status" value="1"/>
</dbReference>
<dbReference type="Pfam" id="PF00590">
    <property type="entry name" value="TP_methylase"/>
    <property type="match status" value="1"/>
</dbReference>
<keyword evidence="2" id="KW-0698">rRNA processing</keyword>
<dbReference type="InterPro" id="IPR008189">
    <property type="entry name" value="rRNA_ssu_MeTfrase_I"/>
</dbReference>
<evidence type="ECO:0000256" key="2">
    <source>
        <dbReference type="ARBA" id="ARBA00022552"/>
    </source>
</evidence>
<dbReference type="PANTHER" id="PTHR46111">
    <property type="entry name" value="RIBOSOMAL RNA SMALL SUBUNIT METHYLTRANSFERASE I"/>
    <property type="match status" value="1"/>
</dbReference>
<dbReference type="InterPro" id="IPR014776">
    <property type="entry name" value="4pyrrole_Mease_sub2"/>
</dbReference>
<keyword evidence="3 8" id="KW-0489">Methyltransferase</keyword>
<dbReference type="Gene3D" id="3.30.950.10">
    <property type="entry name" value="Methyltransferase, Cobalt-precorrin-4 Transmethylase, Domain 2"/>
    <property type="match status" value="1"/>
</dbReference>
<dbReference type="Gene3D" id="3.40.1010.10">
    <property type="entry name" value="Cobalt-precorrin-4 Transmethylase, Domain 1"/>
    <property type="match status" value="1"/>
</dbReference>
<name>A0A1H0KH05_9BURK</name>
<accession>A0A1H0KH05</accession>
<evidence type="ECO:0000256" key="1">
    <source>
        <dbReference type="ARBA" id="ARBA00022490"/>
    </source>
</evidence>
<dbReference type="CDD" id="cd11649">
    <property type="entry name" value="RsmI_like"/>
    <property type="match status" value="1"/>
</dbReference>
<evidence type="ECO:0000256" key="4">
    <source>
        <dbReference type="ARBA" id="ARBA00022679"/>
    </source>
</evidence>
<dbReference type="GO" id="GO:0032259">
    <property type="term" value="P:methylation"/>
    <property type="evidence" value="ECO:0007669"/>
    <property type="project" value="UniProtKB-KW"/>
</dbReference>
<dbReference type="GO" id="GO:0008168">
    <property type="term" value="F:methyltransferase activity"/>
    <property type="evidence" value="ECO:0007669"/>
    <property type="project" value="UniProtKB-KW"/>
</dbReference>